<dbReference type="InParanoid" id="A0A2G4YUW1"/>
<sequence length="68" mass="7670">MEILLHATGLAFIPVICYVIYLGFQDILAELNIDLSFETNRFFTALAATVTAYFAKIPTPDLFLIRQT</sequence>
<evidence type="ECO:0000256" key="1">
    <source>
        <dbReference type="SAM" id="Phobius"/>
    </source>
</evidence>
<organism evidence="2 3">
    <name type="scientific">Paremcibacter congregatus</name>
    <dbReference type="NCBI Taxonomy" id="2043170"/>
    <lineage>
        <taxon>Bacteria</taxon>
        <taxon>Pseudomonadati</taxon>
        <taxon>Pseudomonadota</taxon>
        <taxon>Alphaproteobacteria</taxon>
        <taxon>Emcibacterales</taxon>
        <taxon>Emcibacteraceae</taxon>
        <taxon>Paremcibacter</taxon>
    </lineage>
</organism>
<keyword evidence="1" id="KW-0812">Transmembrane</keyword>
<accession>A0A2G4YUW1</accession>
<keyword evidence="1" id="KW-1133">Transmembrane helix</keyword>
<comment type="caution">
    <text evidence="2">The sequence shown here is derived from an EMBL/GenBank/DDBJ whole genome shotgun (WGS) entry which is preliminary data.</text>
</comment>
<gene>
    <name evidence="2" type="ORF">CRD36_05480</name>
</gene>
<protein>
    <submittedName>
        <fullName evidence="2">Uncharacterized protein</fullName>
    </submittedName>
</protein>
<dbReference type="AlphaFoldDB" id="A0A2G4YUW1"/>
<keyword evidence="1" id="KW-0472">Membrane</keyword>
<feature type="transmembrane region" description="Helical" evidence="1">
    <location>
        <begin position="6"/>
        <end position="24"/>
    </location>
</feature>
<reference evidence="2 3" key="1">
    <citation type="submission" date="2017-10" db="EMBL/GenBank/DDBJ databases">
        <title>Frigbacter circumglobatus gen. nov. sp. nov., isolated from sediment cultured in situ.</title>
        <authorList>
            <person name="Zhao Z."/>
        </authorList>
    </citation>
    <scope>NUCLEOTIDE SEQUENCE [LARGE SCALE GENOMIC DNA]</scope>
    <source>
        <strain evidence="2 3">ZYL</strain>
    </source>
</reference>
<keyword evidence="3" id="KW-1185">Reference proteome</keyword>
<dbReference type="Proteomes" id="UP000229730">
    <property type="component" value="Unassembled WGS sequence"/>
</dbReference>
<proteinExistence type="predicted"/>
<evidence type="ECO:0000313" key="3">
    <source>
        <dbReference type="Proteomes" id="UP000229730"/>
    </source>
</evidence>
<dbReference type="EMBL" id="PDEM01000009">
    <property type="protein sequence ID" value="PHZ86121.1"/>
    <property type="molecule type" value="Genomic_DNA"/>
</dbReference>
<name>A0A2G4YUW1_9PROT</name>
<evidence type="ECO:0000313" key="2">
    <source>
        <dbReference type="EMBL" id="PHZ86121.1"/>
    </source>
</evidence>
<dbReference type="RefSeq" id="WP_099471705.1">
    <property type="nucleotide sequence ID" value="NZ_CP041025.1"/>
</dbReference>